<comment type="pathway">
    <text evidence="7">Cofactor biosynthesis; pyridoxine 5'-phosphate biosynthesis; pyridoxine 5'-phosphate from D-erythrose 4-phosphate: step 4/5.</text>
</comment>
<dbReference type="RefSeq" id="WP_121621724.1">
    <property type="nucleotide sequence ID" value="NZ_JACIIW010000004.1"/>
</dbReference>
<dbReference type="GO" id="GO:0050897">
    <property type="term" value="F:cobalt ion binding"/>
    <property type="evidence" value="ECO:0007669"/>
    <property type="project" value="UniProtKB-UniRule"/>
</dbReference>
<keyword evidence="2 7" id="KW-0479">Metal-binding</keyword>
<evidence type="ECO:0000256" key="4">
    <source>
        <dbReference type="ARBA" id="ARBA00023002"/>
    </source>
</evidence>
<comment type="catalytic activity">
    <reaction evidence="7">
        <text>4-(phosphooxy)-L-threonine + NAD(+) = 3-amino-2-oxopropyl phosphate + CO2 + NADH</text>
        <dbReference type="Rhea" id="RHEA:32275"/>
        <dbReference type="ChEBI" id="CHEBI:16526"/>
        <dbReference type="ChEBI" id="CHEBI:57279"/>
        <dbReference type="ChEBI" id="CHEBI:57540"/>
        <dbReference type="ChEBI" id="CHEBI:57945"/>
        <dbReference type="ChEBI" id="CHEBI:58452"/>
        <dbReference type="EC" id="1.1.1.262"/>
    </reaction>
</comment>
<dbReference type="GO" id="GO:0051287">
    <property type="term" value="F:NAD binding"/>
    <property type="evidence" value="ECO:0007669"/>
    <property type="project" value="InterPro"/>
</dbReference>
<dbReference type="EMBL" id="RCTF01000001">
    <property type="protein sequence ID" value="RLP81910.1"/>
    <property type="molecule type" value="Genomic_DNA"/>
</dbReference>
<keyword evidence="7" id="KW-0862">Zinc</keyword>
<comment type="subcellular location">
    <subcellularLocation>
        <location evidence="7">Cytoplasm</location>
    </subcellularLocation>
</comment>
<dbReference type="PANTHER" id="PTHR30004">
    <property type="entry name" value="4-HYDROXYTHREONINE-4-PHOSPHATE DEHYDROGENASE"/>
    <property type="match status" value="1"/>
</dbReference>
<keyword evidence="3 7" id="KW-0521">NADP</keyword>
<dbReference type="GO" id="GO:0050570">
    <property type="term" value="F:4-hydroxythreonine-4-phosphate dehydrogenase activity"/>
    <property type="evidence" value="ECO:0007669"/>
    <property type="project" value="UniProtKB-UniRule"/>
</dbReference>
<dbReference type="GO" id="GO:0042823">
    <property type="term" value="P:pyridoxal phosphate biosynthetic process"/>
    <property type="evidence" value="ECO:0007669"/>
    <property type="project" value="UniProtKB-UniRule"/>
</dbReference>
<dbReference type="NCBIfam" id="TIGR00557">
    <property type="entry name" value="pdxA"/>
    <property type="match status" value="1"/>
</dbReference>
<feature type="binding site" evidence="7">
    <location>
        <position position="221"/>
    </location>
    <ligand>
        <name>a divalent metal cation</name>
        <dbReference type="ChEBI" id="CHEBI:60240"/>
        <note>ligand shared between dimeric partners</note>
    </ligand>
</feature>
<comment type="subunit">
    <text evidence="7">Homodimer.</text>
</comment>
<dbReference type="UniPathway" id="UPA00244">
    <property type="reaction ID" value="UER00312"/>
</dbReference>
<keyword evidence="5 7" id="KW-0520">NAD</keyword>
<dbReference type="GO" id="GO:0008615">
    <property type="term" value="P:pyridoxine biosynthetic process"/>
    <property type="evidence" value="ECO:0007669"/>
    <property type="project" value="UniProtKB-UniRule"/>
</dbReference>
<dbReference type="GO" id="GO:0008270">
    <property type="term" value="F:zinc ion binding"/>
    <property type="evidence" value="ECO:0007669"/>
    <property type="project" value="UniProtKB-UniRule"/>
</dbReference>
<evidence type="ECO:0000256" key="5">
    <source>
        <dbReference type="ARBA" id="ARBA00023027"/>
    </source>
</evidence>
<feature type="binding site" evidence="7">
    <location>
        <position position="276"/>
    </location>
    <ligand>
        <name>a divalent metal cation</name>
        <dbReference type="ChEBI" id="CHEBI:60240"/>
        <note>ligand shared between dimeric partners</note>
    </ligand>
</feature>
<feature type="binding site" evidence="7">
    <location>
        <position position="293"/>
    </location>
    <ligand>
        <name>substrate</name>
    </ligand>
</feature>
<gene>
    <name evidence="7 8" type="primary">pdxA</name>
    <name evidence="8" type="ORF">D9R14_02690</name>
</gene>
<comment type="similarity">
    <text evidence="7">Belongs to the PdxA family.</text>
</comment>
<feature type="binding site" evidence="7">
    <location>
        <position position="284"/>
    </location>
    <ligand>
        <name>substrate</name>
    </ligand>
</feature>
<comment type="miscellaneous">
    <text evidence="7">The active site is located at the dimer interface.</text>
</comment>
<dbReference type="GO" id="GO:0005737">
    <property type="term" value="C:cytoplasm"/>
    <property type="evidence" value="ECO:0007669"/>
    <property type="project" value="UniProtKB-SubCell"/>
</dbReference>
<dbReference type="InterPro" id="IPR005255">
    <property type="entry name" value="PdxA_fam"/>
</dbReference>
<protein>
    <recommendedName>
        <fullName evidence="7">4-hydroxythreonine-4-phosphate dehydrogenase</fullName>
        <ecNumber evidence="7">1.1.1.262</ecNumber>
    </recommendedName>
    <alternativeName>
        <fullName evidence="7">4-(phosphohydroxy)-L-threonine dehydrogenase</fullName>
    </alternativeName>
</protein>
<dbReference type="Proteomes" id="UP000269692">
    <property type="component" value="Unassembled WGS sequence"/>
</dbReference>
<sequence>MAPSAPARPLALALGEPAGIGPDIALMAWRARRAREVPPFIAVGDPGLLGNRARRLGFEVPLVRAAPEEAAALFAEALPVLAAGPSATAAPGRPDAGSAACVLEALAAALDLVTSGRADALVTCPLAKSVVQAAGFPFPGHTEYLADRARRPDGTVPRPAMLIWSPLLAVVPATIHVPLKDVPGLLTTSLLVETGRIVARDMARRFGLARPRLAFCGLNPHAGEGGLMGLEDEAVVRPAVAALLAEGIAAAGPLPADTLFHPQARAHYDVAIGMYHDQVLIPAKTLAFHDGVNATLGLPFIRTSPDHGTAFDIAGTGRADPSSLIAALKLARRLADTEAVGEKAA</sequence>
<keyword evidence="7" id="KW-0460">Magnesium</keyword>
<dbReference type="PANTHER" id="PTHR30004:SF6">
    <property type="entry name" value="D-THREONATE 4-PHOSPHATE DEHYDROGENASE"/>
    <property type="match status" value="1"/>
</dbReference>
<dbReference type="Gene3D" id="3.40.718.10">
    <property type="entry name" value="Isopropylmalate Dehydrogenase"/>
    <property type="match status" value="1"/>
</dbReference>
<evidence type="ECO:0000256" key="3">
    <source>
        <dbReference type="ARBA" id="ARBA00022857"/>
    </source>
</evidence>
<accession>A0A3L7AQQ4</accession>
<dbReference type="AlphaFoldDB" id="A0A3L7AQQ4"/>
<dbReference type="Pfam" id="PF04166">
    <property type="entry name" value="PdxA"/>
    <property type="match status" value="1"/>
</dbReference>
<evidence type="ECO:0000256" key="1">
    <source>
        <dbReference type="ARBA" id="ARBA00022490"/>
    </source>
</evidence>
<keyword evidence="6 7" id="KW-0664">Pyridoxine biosynthesis</keyword>
<dbReference type="NCBIfam" id="NF003699">
    <property type="entry name" value="PRK05312.1"/>
    <property type="match status" value="1"/>
</dbReference>
<dbReference type="OrthoDB" id="9801783at2"/>
<dbReference type="InterPro" id="IPR037510">
    <property type="entry name" value="PdxA"/>
</dbReference>
<evidence type="ECO:0000313" key="8">
    <source>
        <dbReference type="EMBL" id="RLP81910.1"/>
    </source>
</evidence>
<dbReference type="GO" id="GO:0000287">
    <property type="term" value="F:magnesium ion binding"/>
    <property type="evidence" value="ECO:0007669"/>
    <property type="project" value="UniProtKB-UniRule"/>
</dbReference>
<keyword evidence="9" id="KW-1185">Reference proteome</keyword>
<feature type="binding site" evidence="7">
    <location>
        <position position="176"/>
    </location>
    <ligand>
        <name>a divalent metal cation</name>
        <dbReference type="ChEBI" id="CHEBI:60240"/>
        <note>ligand shared between dimeric partners</note>
    </ligand>
</feature>
<comment type="caution">
    <text evidence="8">The sequence shown here is derived from an EMBL/GenBank/DDBJ whole genome shotgun (WGS) entry which is preliminary data.</text>
</comment>
<proteinExistence type="inferred from homology"/>
<evidence type="ECO:0000313" key="9">
    <source>
        <dbReference type="Proteomes" id="UP000269692"/>
    </source>
</evidence>
<reference evidence="8 9" key="1">
    <citation type="submission" date="2018-10" db="EMBL/GenBank/DDBJ databases">
        <title>Xanthobacter tagetidis genome sequencing and assembly.</title>
        <authorList>
            <person name="Maclea K.S."/>
            <person name="Goen A.E."/>
            <person name="Fatima S.A."/>
        </authorList>
    </citation>
    <scope>NUCLEOTIDE SEQUENCE [LARGE SCALE GENOMIC DNA]</scope>
    <source>
        <strain evidence="8 9">ATCC 700314</strain>
    </source>
</reference>
<keyword evidence="1 7" id="KW-0963">Cytoplasm</keyword>
<keyword evidence="4 7" id="KW-0560">Oxidoreductase</keyword>
<evidence type="ECO:0000256" key="7">
    <source>
        <dbReference type="HAMAP-Rule" id="MF_00536"/>
    </source>
</evidence>
<feature type="binding site" evidence="7">
    <location>
        <position position="302"/>
    </location>
    <ligand>
        <name>substrate</name>
    </ligand>
</feature>
<feature type="binding site" evidence="7">
    <location>
        <position position="141"/>
    </location>
    <ligand>
        <name>substrate</name>
    </ligand>
</feature>
<name>A0A3L7AQQ4_9HYPH</name>
<dbReference type="EC" id="1.1.1.262" evidence="7"/>
<feature type="binding site" evidence="7">
    <location>
        <position position="142"/>
    </location>
    <ligand>
        <name>substrate</name>
    </ligand>
</feature>
<organism evidence="8 9">
    <name type="scientific">Xanthobacter tagetidis</name>
    <dbReference type="NCBI Taxonomy" id="60216"/>
    <lineage>
        <taxon>Bacteria</taxon>
        <taxon>Pseudomonadati</taxon>
        <taxon>Pseudomonadota</taxon>
        <taxon>Alphaproteobacteria</taxon>
        <taxon>Hyphomicrobiales</taxon>
        <taxon>Xanthobacteraceae</taxon>
        <taxon>Xanthobacter</taxon>
    </lineage>
</organism>
<keyword evidence="7" id="KW-0170">Cobalt</keyword>
<dbReference type="SUPFAM" id="SSF53659">
    <property type="entry name" value="Isocitrate/Isopropylmalate dehydrogenase-like"/>
    <property type="match status" value="1"/>
</dbReference>
<evidence type="ECO:0000256" key="2">
    <source>
        <dbReference type="ARBA" id="ARBA00022723"/>
    </source>
</evidence>
<comment type="function">
    <text evidence="7">Catalyzes the NAD(P)-dependent oxidation of 4-(phosphooxy)-L-threonine (HTP) into 2-amino-3-oxo-4-(phosphooxy)butyric acid which spontaneously decarboxylates to form 3-amino-2-oxopropyl phosphate (AHAP).</text>
</comment>
<evidence type="ECO:0000256" key="6">
    <source>
        <dbReference type="ARBA" id="ARBA00023096"/>
    </source>
</evidence>
<comment type="cofactor">
    <cofactor evidence="7">
        <name>Zn(2+)</name>
        <dbReference type="ChEBI" id="CHEBI:29105"/>
    </cofactor>
    <cofactor evidence="7">
        <name>Mg(2+)</name>
        <dbReference type="ChEBI" id="CHEBI:18420"/>
    </cofactor>
    <cofactor evidence="7">
        <name>Co(2+)</name>
        <dbReference type="ChEBI" id="CHEBI:48828"/>
    </cofactor>
    <text evidence="7">Binds 1 divalent metal cation per subunit. Can use ions such as Zn(2+), Mg(2+) or Co(2+).</text>
</comment>
<dbReference type="HAMAP" id="MF_00536">
    <property type="entry name" value="PdxA"/>
    <property type="match status" value="1"/>
</dbReference>